<dbReference type="Proteomes" id="UP000603640">
    <property type="component" value="Unassembled WGS sequence"/>
</dbReference>
<feature type="domain" description="UspA" evidence="2">
    <location>
        <begin position="2"/>
        <end position="141"/>
    </location>
</feature>
<protein>
    <submittedName>
        <fullName evidence="3">Universal stress protein</fullName>
    </submittedName>
</protein>
<dbReference type="EMBL" id="JACRVF010000001">
    <property type="protein sequence ID" value="MBC5991751.1"/>
    <property type="molecule type" value="Genomic_DNA"/>
</dbReference>
<accession>A0A923SIK1</accession>
<dbReference type="InterPro" id="IPR006015">
    <property type="entry name" value="Universal_stress_UspA"/>
</dbReference>
<evidence type="ECO:0000256" key="1">
    <source>
        <dbReference type="ARBA" id="ARBA00008791"/>
    </source>
</evidence>
<dbReference type="PANTHER" id="PTHR46268:SF6">
    <property type="entry name" value="UNIVERSAL STRESS PROTEIN UP12"/>
    <property type="match status" value="1"/>
</dbReference>
<dbReference type="Gene3D" id="3.40.50.12370">
    <property type="match status" value="1"/>
</dbReference>
<comment type="caution">
    <text evidence="3">The sequence shown here is derived from an EMBL/GenBank/DDBJ whole genome shotgun (WGS) entry which is preliminary data.</text>
</comment>
<evidence type="ECO:0000313" key="4">
    <source>
        <dbReference type="Proteomes" id="UP000603640"/>
    </source>
</evidence>
<dbReference type="InterPro" id="IPR006016">
    <property type="entry name" value="UspA"/>
</dbReference>
<dbReference type="PRINTS" id="PR01438">
    <property type="entry name" value="UNVRSLSTRESS"/>
</dbReference>
<dbReference type="Pfam" id="PF00582">
    <property type="entry name" value="Usp"/>
    <property type="match status" value="1"/>
</dbReference>
<sequence>MPTDFSKNAYTAMRTGLLLAKSFGAEVVFMHAMSKPMVPATSPEEVYNSLLENEIKELHEKLRRSCHALYDEIRLHHSEVMKQVLVVSSPLPETILQVAANQNIDLVVMGAGGINSMKSLLFGSNTLQMIGLTNVPLLIVPEKYVFKGFHQIYTVVRTKDLGYRDGYQLLLRFARNFSAALKFLVIQKDEVFEPHLSDIIGSNVLLEEFRVLKYQVLTVSKIEVLQVYKNNQPIDLFAWLPNNKSFWSDTFSDDFAEEVLTKLHLPLLIIPPEAKI</sequence>
<dbReference type="PANTHER" id="PTHR46268">
    <property type="entry name" value="STRESS RESPONSE PROTEIN NHAX"/>
    <property type="match status" value="1"/>
</dbReference>
<organism evidence="3 4">
    <name type="scientific">Pontibacter cellulosilyticus</name>
    <dbReference type="NCBI Taxonomy" id="1720253"/>
    <lineage>
        <taxon>Bacteria</taxon>
        <taxon>Pseudomonadati</taxon>
        <taxon>Bacteroidota</taxon>
        <taxon>Cytophagia</taxon>
        <taxon>Cytophagales</taxon>
        <taxon>Hymenobacteraceae</taxon>
        <taxon>Pontibacter</taxon>
    </lineage>
</organism>
<name>A0A923SIK1_9BACT</name>
<dbReference type="RefSeq" id="WP_187065738.1">
    <property type="nucleotide sequence ID" value="NZ_JACRVF010000001.1"/>
</dbReference>
<comment type="similarity">
    <text evidence="1">Belongs to the universal stress protein A family.</text>
</comment>
<evidence type="ECO:0000259" key="2">
    <source>
        <dbReference type="Pfam" id="PF00582"/>
    </source>
</evidence>
<evidence type="ECO:0000313" key="3">
    <source>
        <dbReference type="EMBL" id="MBC5991751.1"/>
    </source>
</evidence>
<proteinExistence type="inferred from homology"/>
<reference evidence="3" key="1">
    <citation type="submission" date="2020-08" db="EMBL/GenBank/DDBJ databases">
        <title>Pontibacter sp. SD6 16S ribosomal RNA gene Genome sequencing and assembly.</title>
        <authorList>
            <person name="Kang M."/>
        </authorList>
    </citation>
    <scope>NUCLEOTIDE SEQUENCE</scope>
    <source>
        <strain evidence="3">SD6</strain>
    </source>
</reference>
<gene>
    <name evidence="3" type="ORF">H8S84_02755</name>
</gene>
<dbReference type="AlphaFoldDB" id="A0A923SIK1"/>
<keyword evidence="4" id="KW-1185">Reference proteome</keyword>
<dbReference type="CDD" id="cd00293">
    <property type="entry name" value="USP-like"/>
    <property type="match status" value="1"/>
</dbReference>
<dbReference type="SUPFAM" id="SSF52402">
    <property type="entry name" value="Adenine nucleotide alpha hydrolases-like"/>
    <property type="match status" value="1"/>
</dbReference>